<reference evidence="5" key="2">
    <citation type="submission" date="2020-01" db="EMBL/GenBank/DDBJ databases">
        <authorList>
            <person name="Korhonen P.K.K."/>
            <person name="Guangxu M.G."/>
            <person name="Wang T.W."/>
            <person name="Stroehlein A.J.S."/>
            <person name="Young N.D."/>
            <person name="Ang C.-S.A."/>
            <person name="Fernando D.W.F."/>
            <person name="Lu H.L."/>
            <person name="Taylor S.T."/>
            <person name="Ehtesham M.E.M."/>
            <person name="Najaraj S.H.N."/>
            <person name="Harsha G.H.G."/>
            <person name="Madugundu A.M."/>
            <person name="Renuse S.R."/>
            <person name="Holt D.H."/>
            <person name="Pandey A.P."/>
            <person name="Papenfuss A.P."/>
            <person name="Gasser R.B.G."/>
            <person name="Fischer K.F."/>
        </authorList>
    </citation>
    <scope>NUCLEOTIDE SEQUENCE</scope>
    <source>
        <strain evidence="5">SSS_KF_BRIS2020</strain>
    </source>
</reference>
<protein>
    <recommendedName>
        <fullName evidence="3">long-chain-fatty-acid--CoA ligase</fullName>
        <ecNumber evidence="3">6.2.1.3</ecNumber>
    </recommendedName>
</protein>
<keyword evidence="7" id="KW-1185">Reference proteome</keyword>
<dbReference type="InterPro" id="IPR042099">
    <property type="entry name" value="ANL_N_sf"/>
</dbReference>
<dbReference type="EMBL" id="WVUK01000062">
    <property type="protein sequence ID" value="KAF7490893.1"/>
    <property type="molecule type" value="Genomic_DNA"/>
</dbReference>
<dbReference type="Proteomes" id="UP000070412">
    <property type="component" value="Unassembled WGS sequence"/>
</dbReference>
<dbReference type="GO" id="GO:0004467">
    <property type="term" value="F:long-chain fatty acid-CoA ligase activity"/>
    <property type="evidence" value="ECO:0007669"/>
    <property type="project" value="UniProtKB-EC"/>
</dbReference>
<reference evidence="6" key="3">
    <citation type="submission" date="2022-06" db="UniProtKB">
        <authorList>
            <consortium name="EnsemblMetazoa"/>
        </authorList>
    </citation>
    <scope>IDENTIFICATION</scope>
</reference>
<reference evidence="7" key="1">
    <citation type="journal article" date="2020" name="PLoS Negl. Trop. Dis.">
        <title>High-quality nuclear genome for Sarcoptes scabiei-A critical resource for a neglected parasite.</title>
        <authorList>
            <person name="Korhonen P.K."/>
            <person name="Gasser R.B."/>
            <person name="Ma G."/>
            <person name="Wang T."/>
            <person name="Stroehlein A.J."/>
            <person name="Young N.D."/>
            <person name="Ang C.S."/>
            <person name="Fernando D.D."/>
            <person name="Lu H.C."/>
            <person name="Taylor S."/>
            <person name="Reynolds S.L."/>
            <person name="Mofiz E."/>
            <person name="Najaraj S.H."/>
            <person name="Gowda H."/>
            <person name="Madugundu A."/>
            <person name="Renuse S."/>
            <person name="Holt D."/>
            <person name="Pandey A."/>
            <person name="Papenfuss A.T."/>
            <person name="Fischer K."/>
        </authorList>
    </citation>
    <scope>NUCLEOTIDE SEQUENCE [LARGE SCALE GENOMIC DNA]</scope>
</reference>
<feature type="domain" description="AMP-dependent synthetase/ligase" evidence="4">
    <location>
        <begin position="57"/>
        <end position="466"/>
    </location>
</feature>
<dbReference type="AlphaFoldDB" id="A0A834R6R9"/>
<evidence type="ECO:0000313" key="6">
    <source>
        <dbReference type="EnsemblMetazoa" id="KAF7490893.1"/>
    </source>
</evidence>
<evidence type="ECO:0000256" key="2">
    <source>
        <dbReference type="ARBA" id="ARBA00022832"/>
    </source>
</evidence>
<keyword evidence="2" id="KW-0443">Lipid metabolism</keyword>
<gene>
    <name evidence="5" type="ORF">SSS_4430</name>
</gene>
<dbReference type="SUPFAM" id="SSF56801">
    <property type="entry name" value="Acetyl-CoA synthetase-like"/>
    <property type="match status" value="1"/>
</dbReference>
<evidence type="ECO:0000256" key="3">
    <source>
        <dbReference type="ARBA" id="ARBA00026121"/>
    </source>
</evidence>
<dbReference type="EnsemblMetazoa" id="SSS_4430s_mrna">
    <property type="protein sequence ID" value="KAF7490893.1"/>
    <property type="gene ID" value="SSS_4430"/>
</dbReference>
<evidence type="ECO:0000256" key="1">
    <source>
        <dbReference type="ARBA" id="ARBA00022598"/>
    </source>
</evidence>
<dbReference type="EC" id="6.2.1.3" evidence="3"/>
<sequence length="661" mass="75578">MVNRIKNVENTASGRRSSPTLTSTQYLLTINPEVKTCLDCIYHGLELSKEHDCIGRKSCYSSDYEWFSYDQAIFKMHSFGSGLVHIGCLPNNQTLIVLYGRNNFKSLIAEFGCYHYSMVPVPIYDTFKESIVYEILLQIEPPAIVTDSNEKAKHLINMCKGKHFLHSIIITSENIHPETLTFANQNGITLFPFTEIENLGSLHPAPVNLPRSTDLALICYTSGTTERPKGVLLTHANLVADCSAFLYQIESNFDMRNQTMISFLSIANLRERIVKLCLFYTGGRVGVYFGDFKNLPRDLSILEPTVMICVPRILNRIYHQVIRKVKGSWVKSRVLNVAMKSKSPEIAFNENLRNSIWNKLIFKTVQQLLGGKMKLLISGSNLISETIFNFIRNSLHCTVLQSYDITECSSFVTLTGFSDQHSKDLGPPLACNTIKLISVPELNIHPEENNIGEICVKGTNVFSGYYKDHATYQQKFDEDGWFHTGDIGKFTENGRLKYIDRIQDIFLINKNNSLKWVGPNKIENVYIQSNFVGQCFVFIDSHRNYLIAVIVPDIDGINRWCNENNLLLSAAEACKNTAFRSTLTDDLKSIAIRERLKPFEQVDDVFLYPDSFTQEADLLTPTMKLKRFELHNYFRHEIDNIIMHMFNKTSKIVEPNVFERF</sequence>
<dbReference type="PANTHER" id="PTHR43272">
    <property type="entry name" value="LONG-CHAIN-FATTY-ACID--COA LIGASE"/>
    <property type="match status" value="1"/>
</dbReference>
<dbReference type="InterPro" id="IPR000873">
    <property type="entry name" value="AMP-dep_synth/lig_dom"/>
</dbReference>
<keyword evidence="1 5" id="KW-0436">Ligase</keyword>
<dbReference type="GO" id="GO:0016020">
    <property type="term" value="C:membrane"/>
    <property type="evidence" value="ECO:0007669"/>
    <property type="project" value="TreeGrafter"/>
</dbReference>
<dbReference type="GO" id="GO:0005783">
    <property type="term" value="C:endoplasmic reticulum"/>
    <property type="evidence" value="ECO:0007669"/>
    <property type="project" value="TreeGrafter"/>
</dbReference>
<accession>A0A834R6R9</accession>
<dbReference type="Pfam" id="PF00501">
    <property type="entry name" value="AMP-binding"/>
    <property type="match status" value="1"/>
</dbReference>
<organism evidence="5">
    <name type="scientific">Sarcoptes scabiei</name>
    <name type="common">Itch mite</name>
    <name type="synonym">Acarus scabiei</name>
    <dbReference type="NCBI Taxonomy" id="52283"/>
    <lineage>
        <taxon>Eukaryota</taxon>
        <taxon>Metazoa</taxon>
        <taxon>Ecdysozoa</taxon>
        <taxon>Arthropoda</taxon>
        <taxon>Chelicerata</taxon>
        <taxon>Arachnida</taxon>
        <taxon>Acari</taxon>
        <taxon>Acariformes</taxon>
        <taxon>Sarcoptiformes</taxon>
        <taxon>Astigmata</taxon>
        <taxon>Psoroptidia</taxon>
        <taxon>Sarcoptoidea</taxon>
        <taxon>Sarcoptidae</taxon>
        <taxon>Sarcoptinae</taxon>
        <taxon>Sarcoptes</taxon>
    </lineage>
</organism>
<keyword evidence="2" id="KW-0276">Fatty acid metabolism</keyword>
<name>A0A834R6R9_SARSC</name>
<dbReference type="Gene3D" id="3.40.50.12780">
    <property type="entry name" value="N-terminal domain of ligase-like"/>
    <property type="match status" value="1"/>
</dbReference>
<evidence type="ECO:0000313" key="5">
    <source>
        <dbReference type="EMBL" id="KAF7490893.1"/>
    </source>
</evidence>
<proteinExistence type="predicted"/>
<evidence type="ECO:0000313" key="7">
    <source>
        <dbReference type="Proteomes" id="UP000070412"/>
    </source>
</evidence>
<dbReference type="OrthoDB" id="1700726at2759"/>
<evidence type="ECO:0000259" key="4">
    <source>
        <dbReference type="Pfam" id="PF00501"/>
    </source>
</evidence>
<dbReference type="PANTHER" id="PTHR43272:SF107">
    <property type="entry name" value="LONG-CHAIN-FATTY-ACID--COA LIGASE 5"/>
    <property type="match status" value="1"/>
</dbReference>